<evidence type="ECO:0000256" key="1">
    <source>
        <dbReference type="SAM" id="SignalP"/>
    </source>
</evidence>
<dbReference type="InterPro" id="IPR043047">
    <property type="entry name" value="Hri1_N_sf"/>
</dbReference>
<protein>
    <submittedName>
        <fullName evidence="2">Uncharacterized protein</fullName>
    </submittedName>
</protein>
<dbReference type="Pfam" id="PF16815">
    <property type="entry name" value="HRI1"/>
    <property type="match status" value="1"/>
</dbReference>
<evidence type="ECO:0000313" key="3">
    <source>
        <dbReference type="Proteomes" id="UP000018144"/>
    </source>
</evidence>
<dbReference type="CDD" id="cd11693">
    <property type="entry name" value="HRI1_C_like"/>
    <property type="match status" value="1"/>
</dbReference>
<proteinExistence type="predicted"/>
<dbReference type="OrthoDB" id="4045395at2759"/>
<dbReference type="EMBL" id="HF935378">
    <property type="protein sequence ID" value="CCX07831.1"/>
    <property type="molecule type" value="Genomic_DNA"/>
</dbReference>
<reference evidence="2 3" key="1">
    <citation type="journal article" date="2013" name="PLoS Genet.">
        <title>The genome and development-dependent transcriptomes of Pyronema confluens: a window into fungal evolution.</title>
        <authorList>
            <person name="Traeger S."/>
            <person name="Altegoer F."/>
            <person name="Freitag M."/>
            <person name="Gabaldon T."/>
            <person name="Kempken F."/>
            <person name="Kumar A."/>
            <person name="Marcet-Houben M."/>
            <person name="Poggeler S."/>
            <person name="Stajich J.E."/>
            <person name="Nowrousian M."/>
        </authorList>
    </citation>
    <scope>NUCLEOTIDE SEQUENCE [LARGE SCALE GENOMIC DNA]</scope>
    <source>
        <strain evidence="3">CBS 100304</strain>
        <tissue evidence="2">Vegetative mycelium</tissue>
    </source>
</reference>
<dbReference type="Gene3D" id="2.40.128.320">
    <property type="entry name" value="Protein HRI1, N-terminal domain"/>
    <property type="match status" value="1"/>
</dbReference>
<sequence length="266" mass="29859">MLNYKIRNFTRFLFIIVLSSTLQQLHLTMATTNHPRVNTATHPLILTRLYHRWIPRLAKEPTSTLLLITPLNRFLELRFSRTSTPLLLHATAGTYLRTATHGIRGYTISTADAENQVHTLHHQLNGDIMESGMLTDPVDGVEKGYEAVWRISEANPRLAVVMVLRQGGGMVVRVGAWCQGVMKIGNEVTAERWIRDRGGWRRVAKSGGGRLPCSIACLDRDEEGGEGGKYLRSARGLGFVVAKTLEQGDVVVVEGMEWRVVEKFVW</sequence>
<organism evidence="2 3">
    <name type="scientific">Pyronema omphalodes (strain CBS 100304)</name>
    <name type="common">Pyronema confluens</name>
    <dbReference type="NCBI Taxonomy" id="1076935"/>
    <lineage>
        <taxon>Eukaryota</taxon>
        <taxon>Fungi</taxon>
        <taxon>Dikarya</taxon>
        <taxon>Ascomycota</taxon>
        <taxon>Pezizomycotina</taxon>
        <taxon>Pezizomycetes</taxon>
        <taxon>Pezizales</taxon>
        <taxon>Pyronemataceae</taxon>
        <taxon>Pyronema</taxon>
    </lineage>
</organism>
<accession>U4L5X0</accession>
<dbReference type="AlphaFoldDB" id="U4L5X0"/>
<name>U4L5X0_PYROM</name>
<keyword evidence="3" id="KW-1185">Reference proteome</keyword>
<dbReference type="InterPro" id="IPR031818">
    <property type="entry name" value="Hri1"/>
</dbReference>
<dbReference type="Proteomes" id="UP000018144">
    <property type="component" value="Unassembled WGS sequence"/>
</dbReference>
<keyword evidence="1" id="KW-0732">Signal</keyword>
<evidence type="ECO:0000313" key="2">
    <source>
        <dbReference type="EMBL" id="CCX07831.1"/>
    </source>
</evidence>
<gene>
    <name evidence="2" type="ORF">PCON_07420</name>
</gene>
<feature type="chain" id="PRO_5004651147" evidence="1">
    <location>
        <begin position="31"/>
        <end position="266"/>
    </location>
</feature>
<feature type="signal peptide" evidence="1">
    <location>
        <begin position="1"/>
        <end position="30"/>
    </location>
</feature>
<dbReference type="STRING" id="1076935.U4L5X0"/>